<name>A0A6A5VNQ2_9PLEO</name>
<evidence type="ECO:0000256" key="3">
    <source>
        <dbReference type="ARBA" id="ARBA00022617"/>
    </source>
</evidence>
<gene>
    <name evidence="11" type="ORF">BU23DRAFT_563971</name>
</gene>
<dbReference type="EMBL" id="ML976660">
    <property type="protein sequence ID" value="KAF1978358.1"/>
    <property type="molecule type" value="Genomic_DNA"/>
</dbReference>
<evidence type="ECO:0000313" key="11">
    <source>
        <dbReference type="EMBL" id="KAF1978358.1"/>
    </source>
</evidence>
<evidence type="ECO:0000256" key="4">
    <source>
        <dbReference type="ARBA" id="ARBA00022692"/>
    </source>
</evidence>
<dbReference type="GO" id="GO:0016829">
    <property type="term" value="F:lyase activity"/>
    <property type="evidence" value="ECO:0007669"/>
    <property type="project" value="UniProtKB-KW"/>
</dbReference>
<comment type="cofactor">
    <cofactor evidence="1">
        <name>heme b</name>
        <dbReference type="ChEBI" id="CHEBI:60344"/>
    </cofactor>
</comment>
<dbReference type="GO" id="GO:0016020">
    <property type="term" value="C:membrane"/>
    <property type="evidence" value="ECO:0007669"/>
    <property type="project" value="UniProtKB-SubCell"/>
</dbReference>
<evidence type="ECO:0000256" key="6">
    <source>
        <dbReference type="ARBA" id="ARBA00022989"/>
    </source>
</evidence>
<evidence type="ECO:0000313" key="12">
    <source>
        <dbReference type="Proteomes" id="UP000800036"/>
    </source>
</evidence>
<dbReference type="GO" id="GO:0046872">
    <property type="term" value="F:metal ion binding"/>
    <property type="evidence" value="ECO:0007669"/>
    <property type="project" value="UniProtKB-KW"/>
</dbReference>
<keyword evidence="9" id="KW-0456">Lyase</keyword>
<sequence length="598" mass="67121">MLECTIPQHLRRERSCPVSTPPNWSPPYPAYCARFPKEVDSLVMAVFGAQFASSSLNDGTAISRIKRFMSQGSETVRPSFWEVASVNDKKGALNIAVIAYWPGDESFAGWEEESGFKSWWQSPDRETDGHGWYLEVLHPTLDRFETVFSYNTSPEGAAHLQEHISGEMLEHAYWGSMRDRLAVAQDDDIKAEGTARAAGVSEVPTTSTRIRVAGHKNLCVIRSGQDWSGTVPAERKLYLETMHPVLIEGMNFLRDSGQDIGCYAMNLWDVVDSGTYEANLERTFGLGFFEDLAALEYWSKSHQTHINIFGGFLKYAKKLDNALSLRLFHEVYVLDEGQQFFDCVGSERSIHSYGPLRVDRPASVKHELSALSPTKYVPLRTASTRICTPNFSKPHIIPFPPIMADFAPYQDIPETTRVLSPITSPRASLDRAHNTHSTAGIASPTAQASYQQRDYFSGSPDEDVEEQRSRERVAWNAPLGGPREDVDMFTTSIGLRMDYAACLAYLLLPPAGPVALLVFEHRSDYVRFHAWQSSLLFAFIFVIHIIFSWSSVISWILLAGDLALIGFLTMHAWRDASTLDRYEIPFFGPLATSITDDE</sequence>
<dbReference type="PANTHER" id="PTHR36460:SF1">
    <property type="entry name" value="UPF0132 DOMAIN PROTEIN (AFU_ORTHOLOGUE AFUA_3G10255)"/>
    <property type="match status" value="1"/>
</dbReference>
<dbReference type="Pfam" id="PF13816">
    <property type="entry name" value="Dehydratase_hem"/>
    <property type="match status" value="1"/>
</dbReference>
<keyword evidence="8 10" id="KW-0472">Membrane</keyword>
<evidence type="ECO:0000256" key="7">
    <source>
        <dbReference type="ARBA" id="ARBA00023004"/>
    </source>
</evidence>
<keyword evidence="6 10" id="KW-1133">Transmembrane helix</keyword>
<dbReference type="Proteomes" id="UP000800036">
    <property type="component" value="Unassembled WGS sequence"/>
</dbReference>
<keyword evidence="3" id="KW-0349">Heme</keyword>
<comment type="subcellular location">
    <subcellularLocation>
        <location evidence="2">Membrane</location>
        <topology evidence="2">Multi-pass membrane protein</topology>
    </subcellularLocation>
</comment>
<evidence type="ECO:0000256" key="2">
    <source>
        <dbReference type="ARBA" id="ARBA00004141"/>
    </source>
</evidence>
<evidence type="ECO:0000256" key="5">
    <source>
        <dbReference type="ARBA" id="ARBA00022723"/>
    </source>
</evidence>
<proteinExistence type="predicted"/>
<organism evidence="11 12">
    <name type="scientific">Bimuria novae-zelandiae CBS 107.79</name>
    <dbReference type="NCBI Taxonomy" id="1447943"/>
    <lineage>
        <taxon>Eukaryota</taxon>
        <taxon>Fungi</taxon>
        <taxon>Dikarya</taxon>
        <taxon>Ascomycota</taxon>
        <taxon>Pezizomycotina</taxon>
        <taxon>Dothideomycetes</taxon>
        <taxon>Pleosporomycetidae</taxon>
        <taxon>Pleosporales</taxon>
        <taxon>Massarineae</taxon>
        <taxon>Didymosphaeriaceae</taxon>
        <taxon>Bimuria</taxon>
    </lineage>
</organism>
<reference evidence="11" key="1">
    <citation type="journal article" date="2020" name="Stud. Mycol.">
        <title>101 Dothideomycetes genomes: a test case for predicting lifestyles and emergence of pathogens.</title>
        <authorList>
            <person name="Haridas S."/>
            <person name="Albert R."/>
            <person name="Binder M."/>
            <person name="Bloem J."/>
            <person name="Labutti K."/>
            <person name="Salamov A."/>
            <person name="Andreopoulos B."/>
            <person name="Baker S."/>
            <person name="Barry K."/>
            <person name="Bills G."/>
            <person name="Bluhm B."/>
            <person name="Cannon C."/>
            <person name="Castanera R."/>
            <person name="Culley D."/>
            <person name="Daum C."/>
            <person name="Ezra D."/>
            <person name="Gonzalez J."/>
            <person name="Henrissat B."/>
            <person name="Kuo A."/>
            <person name="Liang C."/>
            <person name="Lipzen A."/>
            <person name="Lutzoni F."/>
            <person name="Magnuson J."/>
            <person name="Mondo S."/>
            <person name="Nolan M."/>
            <person name="Ohm R."/>
            <person name="Pangilinan J."/>
            <person name="Park H.-J."/>
            <person name="Ramirez L."/>
            <person name="Alfaro M."/>
            <person name="Sun H."/>
            <person name="Tritt A."/>
            <person name="Yoshinaga Y."/>
            <person name="Zwiers L.-H."/>
            <person name="Turgeon B."/>
            <person name="Goodwin S."/>
            <person name="Spatafora J."/>
            <person name="Crous P."/>
            <person name="Grigoriev I."/>
        </authorList>
    </citation>
    <scope>NUCLEOTIDE SEQUENCE</scope>
    <source>
        <strain evidence="11">CBS 107.79</strain>
    </source>
</reference>
<evidence type="ECO:0000256" key="1">
    <source>
        <dbReference type="ARBA" id="ARBA00001970"/>
    </source>
</evidence>
<evidence type="ECO:0008006" key="13">
    <source>
        <dbReference type="Google" id="ProtNLM"/>
    </source>
</evidence>
<keyword evidence="4 10" id="KW-0812">Transmembrane</keyword>
<dbReference type="PANTHER" id="PTHR36460">
    <property type="entry name" value="UPF0132 DOMAIN PROTEIN (AFU_ORTHOLOGUE AFUA_3G10255)"/>
    <property type="match status" value="1"/>
</dbReference>
<keyword evidence="7" id="KW-0408">Iron</keyword>
<dbReference type="OrthoDB" id="3359285at2759"/>
<feature type="transmembrane region" description="Helical" evidence="10">
    <location>
        <begin position="553"/>
        <end position="573"/>
    </location>
</feature>
<keyword evidence="5" id="KW-0479">Metal-binding</keyword>
<evidence type="ECO:0000256" key="10">
    <source>
        <dbReference type="SAM" id="Phobius"/>
    </source>
</evidence>
<evidence type="ECO:0000256" key="8">
    <source>
        <dbReference type="ARBA" id="ARBA00023136"/>
    </source>
</evidence>
<keyword evidence="12" id="KW-1185">Reference proteome</keyword>
<feature type="transmembrane region" description="Helical" evidence="10">
    <location>
        <begin position="497"/>
        <end position="518"/>
    </location>
</feature>
<evidence type="ECO:0000256" key="9">
    <source>
        <dbReference type="ARBA" id="ARBA00023239"/>
    </source>
</evidence>
<dbReference type="InterPro" id="IPR025702">
    <property type="entry name" value="OXD"/>
</dbReference>
<dbReference type="AlphaFoldDB" id="A0A6A5VNQ2"/>
<protein>
    <recommendedName>
        <fullName evidence="13">Phenylacetaldoxime dehydratase</fullName>
    </recommendedName>
</protein>
<feature type="transmembrane region" description="Helical" evidence="10">
    <location>
        <begin position="530"/>
        <end position="547"/>
    </location>
</feature>
<accession>A0A6A5VNQ2</accession>